<protein>
    <submittedName>
        <fullName evidence="1">Uncharacterized protein</fullName>
    </submittedName>
</protein>
<comment type="caution">
    <text evidence="1">The sequence shown here is derived from an EMBL/GenBank/DDBJ whole genome shotgun (WGS) entry which is preliminary data.</text>
</comment>
<evidence type="ECO:0000313" key="1">
    <source>
        <dbReference type="EMBL" id="KAF2205528.1"/>
    </source>
</evidence>
<dbReference type="AlphaFoldDB" id="A0A9P4JZT0"/>
<proteinExistence type="predicted"/>
<evidence type="ECO:0000313" key="2">
    <source>
        <dbReference type="Proteomes" id="UP000799536"/>
    </source>
</evidence>
<dbReference type="EMBL" id="ML993854">
    <property type="protein sequence ID" value="KAF2205528.1"/>
    <property type="molecule type" value="Genomic_DNA"/>
</dbReference>
<reference evidence="1" key="1">
    <citation type="journal article" date="2020" name="Stud. Mycol.">
        <title>101 Dothideomycetes genomes: a test case for predicting lifestyles and emergence of pathogens.</title>
        <authorList>
            <person name="Haridas S."/>
            <person name="Albert R."/>
            <person name="Binder M."/>
            <person name="Bloem J."/>
            <person name="Labutti K."/>
            <person name="Salamov A."/>
            <person name="Andreopoulos B."/>
            <person name="Baker S."/>
            <person name="Barry K."/>
            <person name="Bills G."/>
            <person name="Bluhm B."/>
            <person name="Cannon C."/>
            <person name="Castanera R."/>
            <person name="Culley D."/>
            <person name="Daum C."/>
            <person name="Ezra D."/>
            <person name="Gonzalez J."/>
            <person name="Henrissat B."/>
            <person name="Kuo A."/>
            <person name="Liang C."/>
            <person name="Lipzen A."/>
            <person name="Lutzoni F."/>
            <person name="Magnuson J."/>
            <person name="Mondo S."/>
            <person name="Nolan M."/>
            <person name="Ohm R."/>
            <person name="Pangilinan J."/>
            <person name="Park H.-J."/>
            <person name="Ramirez L."/>
            <person name="Alfaro M."/>
            <person name="Sun H."/>
            <person name="Tritt A."/>
            <person name="Yoshinaga Y."/>
            <person name="Zwiers L.-H."/>
            <person name="Turgeon B."/>
            <person name="Goodwin S."/>
            <person name="Spatafora J."/>
            <person name="Crous P."/>
            <person name="Grigoriev I."/>
        </authorList>
    </citation>
    <scope>NUCLEOTIDE SEQUENCE</scope>
    <source>
        <strain evidence="1">ATCC 74209</strain>
    </source>
</reference>
<keyword evidence="2" id="KW-1185">Reference proteome</keyword>
<organism evidence="1 2">
    <name type="scientific">Delitschia confertaspora ATCC 74209</name>
    <dbReference type="NCBI Taxonomy" id="1513339"/>
    <lineage>
        <taxon>Eukaryota</taxon>
        <taxon>Fungi</taxon>
        <taxon>Dikarya</taxon>
        <taxon>Ascomycota</taxon>
        <taxon>Pezizomycotina</taxon>
        <taxon>Dothideomycetes</taxon>
        <taxon>Pleosporomycetidae</taxon>
        <taxon>Pleosporales</taxon>
        <taxon>Delitschiaceae</taxon>
        <taxon>Delitschia</taxon>
    </lineage>
</organism>
<name>A0A9P4JZT0_9PLEO</name>
<sequence>MIKRMSHFKEPRRNLLICGLPLHCAWQRPNGLQAYFGPSTRNDWNKLRGLYGQVPFAQLGFAPALSLLSTPPPTASKVLARGERRLGLIFALISSHLPDSSKCGLVKDGRGSNQAVLIGAAT</sequence>
<gene>
    <name evidence="1" type="ORF">GQ43DRAFT_310034</name>
</gene>
<dbReference type="Proteomes" id="UP000799536">
    <property type="component" value="Unassembled WGS sequence"/>
</dbReference>
<accession>A0A9P4JZT0</accession>